<dbReference type="InterPro" id="IPR001568">
    <property type="entry name" value="RNase_T2-like"/>
</dbReference>
<sequence>MVQQWPKAFCDLKNRKCLRTPNNFTLHGLWPDNYIGQLSNCAGAAFHAITDQNLISRLESGWPDLLQLNYKGARGQSFWKHEWVEHGTCSTTPKDYEAYFNLAVDLKNEHYILRTLRQSGIQPAVCTPSGQSTVNIYGVNSSIVGATRSQIQIRCKINKQNKKKPRTLLYEIIICYDSTGTTVINCPPPHIGQTCLQNSGQVDFL</sequence>
<evidence type="ECO:0000256" key="8">
    <source>
        <dbReference type="ARBA" id="ARBA00023157"/>
    </source>
</evidence>
<evidence type="ECO:0000256" key="6">
    <source>
        <dbReference type="ARBA" id="ARBA00022759"/>
    </source>
</evidence>
<name>A0AAD2A2C4_9LAMI</name>
<evidence type="ECO:0000256" key="11">
    <source>
        <dbReference type="PIRSR" id="PIRSR633697-1"/>
    </source>
</evidence>
<comment type="similarity">
    <text evidence="2 12">Belongs to the RNase T2 family.</text>
</comment>
<evidence type="ECO:0000256" key="9">
    <source>
        <dbReference type="ARBA" id="ARBA00023180"/>
    </source>
</evidence>
<keyword evidence="14" id="KW-1185">Reference proteome</keyword>
<evidence type="ECO:0000256" key="2">
    <source>
        <dbReference type="ARBA" id="ARBA00007469"/>
    </source>
</evidence>
<keyword evidence="6" id="KW-0255">Endonuclease</keyword>
<evidence type="ECO:0000256" key="5">
    <source>
        <dbReference type="ARBA" id="ARBA00022729"/>
    </source>
</evidence>
<dbReference type="InterPro" id="IPR036430">
    <property type="entry name" value="RNase_T2-like_sf"/>
</dbReference>
<dbReference type="EMBL" id="OU503050">
    <property type="protein sequence ID" value="CAI9777382.1"/>
    <property type="molecule type" value="Genomic_DNA"/>
</dbReference>
<dbReference type="GO" id="GO:0016787">
    <property type="term" value="F:hydrolase activity"/>
    <property type="evidence" value="ECO:0007669"/>
    <property type="project" value="UniProtKB-KW"/>
</dbReference>
<dbReference type="Pfam" id="PF00445">
    <property type="entry name" value="Ribonuclease_T2"/>
    <property type="match status" value="1"/>
</dbReference>
<evidence type="ECO:0000313" key="13">
    <source>
        <dbReference type="EMBL" id="CAI9777382.1"/>
    </source>
</evidence>
<reference evidence="13" key="1">
    <citation type="submission" date="2023-05" db="EMBL/GenBank/DDBJ databases">
        <authorList>
            <person name="Huff M."/>
        </authorList>
    </citation>
    <scope>NUCLEOTIDE SEQUENCE</scope>
</reference>
<comment type="subcellular location">
    <subcellularLocation>
        <location evidence="1">Secreted</location>
        <location evidence="1">Extracellular space</location>
    </subcellularLocation>
</comment>
<dbReference type="CDD" id="cd01061">
    <property type="entry name" value="RNase_T2_euk"/>
    <property type="match status" value="1"/>
</dbReference>
<evidence type="ECO:0000256" key="10">
    <source>
        <dbReference type="ARBA" id="ARBA00023239"/>
    </source>
</evidence>
<evidence type="ECO:0000256" key="4">
    <source>
        <dbReference type="ARBA" id="ARBA00022722"/>
    </source>
</evidence>
<keyword evidence="5" id="KW-0732">Signal</keyword>
<dbReference type="GO" id="GO:0003723">
    <property type="term" value="F:RNA binding"/>
    <property type="evidence" value="ECO:0007669"/>
    <property type="project" value="InterPro"/>
</dbReference>
<feature type="active site" evidence="11">
    <location>
        <position position="86"/>
    </location>
</feature>
<evidence type="ECO:0000256" key="3">
    <source>
        <dbReference type="ARBA" id="ARBA00022525"/>
    </source>
</evidence>
<dbReference type="GO" id="GO:0005576">
    <property type="term" value="C:extracellular region"/>
    <property type="evidence" value="ECO:0007669"/>
    <property type="project" value="UniProtKB-SubCell"/>
</dbReference>
<keyword evidence="8" id="KW-1015">Disulfide bond</keyword>
<dbReference type="PANTHER" id="PTHR11240:SF81">
    <property type="entry name" value="RIBONUCLEASE S-2"/>
    <property type="match status" value="1"/>
</dbReference>
<proteinExistence type="inferred from homology"/>
<evidence type="ECO:0000313" key="14">
    <source>
        <dbReference type="Proteomes" id="UP000834106"/>
    </source>
</evidence>
<keyword evidence="7" id="KW-0378">Hydrolase</keyword>
<feature type="active site" evidence="11">
    <location>
        <position position="82"/>
    </location>
</feature>
<dbReference type="GO" id="GO:0033897">
    <property type="term" value="F:ribonuclease T2 activity"/>
    <property type="evidence" value="ECO:0007669"/>
    <property type="project" value="InterPro"/>
</dbReference>
<dbReference type="Gene3D" id="3.90.730.10">
    <property type="entry name" value="Ribonuclease T2-like"/>
    <property type="match status" value="1"/>
</dbReference>
<keyword evidence="9" id="KW-0325">Glycoprotein</keyword>
<accession>A0AAD2A2C4</accession>
<keyword evidence="3" id="KW-0964">Secreted</keyword>
<evidence type="ECO:0000256" key="1">
    <source>
        <dbReference type="ARBA" id="ARBA00004239"/>
    </source>
</evidence>
<dbReference type="PROSITE" id="PS00530">
    <property type="entry name" value="RNASE_T2_1"/>
    <property type="match status" value="1"/>
</dbReference>
<dbReference type="Proteomes" id="UP000834106">
    <property type="component" value="Chromosome 15"/>
</dbReference>
<protein>
    <submittedName>
        <fullName evidence="13">Uncharacterized protein</fullName>
    </submittedName>
</protein>
<evidence type="ECO:0000256" key="12">
    <source>
        <dbReference type="RuleBase" id="RU004328"/>
    </source>
</evidence>
<evidence type="ECO:0000256" key="7">
    <source>
        <dbReference type="ARBA" id="ARBA00022801"/>
    </source>
</evidence>
<dbReference type="SUPFAM" id="SSF55895">
    <property type="entry name" value="Ribonuclease Rh-like"/>
    <property type="match status" value="1"/>
</dbReference>
<dbReference type="AlphaFoldDB" id="A0AAD2A2C4"/>
<dbReference type="PANTHER" id="PTHR11240">
    <property type="entry name" value="RIBONUCLEASE T2"/>
    <property type="match status" value="1"/>
</dbReference>
<gene>
    <name evidence="13" type="ORF">FPE_LOCUS24812</name>
</gene>
<dbReference type="InterPro" id="IPR018188">
    <property type="entry name" value="RNase_T2_His_AS_1"/>
</dbReference>
<feature type="active site" evidence="11">
    <location>
        <position position="27"/>
    </location>
</feature>
<dbReference type="GO" id="GO:0006401">
    <property type="term" value="P:RNA catabolic process"/>
    <property type="evidence" value="ECO:0007669"/>
    <property type="project" value="TreeGrafter"/>
</dbReference>
<organism evidence="13 14">
    <name type="scientific">Fraxinus pennsylvanica</name>
    <dbReference type="NCBI Taxonomy" id="56036"/>
    <lineage>
        <taxon>Eukaryota</taxon>
        <taxon>Viridiplantae</taxon>
        <taxon>Streptophyta</taxon>
        <taxon>Embryophyta</taxon>
        <taxon>Tracheophyta</taxon>
        <taxon>Spermatophyta</taxon>
        <taxon>Magnoliopsida</taxon>
        <taxon>eudicotyledons</taxon>
        <taxon>Gunneridae</taxon>
        <taxon>Pentapetalae</taxon>
        <taxon>asterids</taxon>
        <taxon>lamiids</taxon>
        <taxon>Lamiales</taxon>
        <taxon>Oleaceae</taxon>
        <taxon>Oleeae</taxon>
        <taxon>Fraxinus</taxon>
    </lineage>
</organism>
<keyword evidence="4" id="KW-0540">Nuclease</keyword>
<keyword evidence="10" id="KW-0456">Lyase</keyword>
<dbReference type="InterPro" id="IPR033697">
    <property type="entry name" value="Ribonuclease_T2_eukaryotic"/>
</dbReference>